<dbReference type="OrthoDB" id="2652925at2"/>
<dbReference type="Proteomes" id="UP000224974">
    <property type="component" value="Unassembled WGS sequence"/>
</dbReference>
<dbReference type="AlphaFoldDB" id="A0A2C6DM43"/>
<name>A0A2C6DM43_9GAMM</name>
<accession>A0A2C6DM43</accession>
<evidence type="ECO:0000313" key="4">
    <source>
        <dbReference type="Proteomes" id="UP000373449"/>
    </source>
</evidence>
<protein>
    <submittedName>
        <fullName evidence="1">Uncharacterized protein</fullName>
    </submittedName>
</protein>
<evidence type="ECO:0000313" key="1">
    <source>
        <dbReference type="EMBL" id="PHI29412.1"/>
    </source>
</evidence>
<proteinExistence type="predicted"/>
<keyword evidence="3" id="KW-1185">Reference proteome</keyword>
<dbReference type="EMBL" id="CAADJA010000002">
    <property type="protein sequence ID" value="VFS47671.1"/>
    <property type="molecule type" value="Genomic_DNA"/>
</dbReference>
<sequence length="104" mass="11725">MKIYGIDVDLKGGKVFGPTILVTDIENPDEDIDEDLLQIEYKNGYIVDVGYYGSFGNGKVKKPRVYVIKDADWENPVYTRETELNKQQLIEAIKQAIEIAITAA</sequence>
<gene>
    <name evidence="1" type="ORF">CRN84_08750</name>
    <name evidence="2" type="ORF">NCTC12282_02609</name>
</gene>
<evidence type="ECO:0000313" key="3">
    <source>
        <dbReference type="Proteomes" id="UP000224974"/>
    </source>
</evidence>
<reference evidence="3" key="1">
    <citation type="submission" date="2017-09" db="EMBL/GenBank/DDBJ databases">
        <title>FDA dAtabase for Regulatory Grade micrObial Sequences (FDA-ARGOS): Supporting development and validation of Infectious Disease Dx tests.</title>
        <authorList>
            <person name="Minogue T."/>
            <person name="Wolcott M."/>
            <person name="Wasieloski L."/>
            <person name="Aguilar W."/>
            <person name="Moore D."/>
            <person name="Tallon L."/>
            <person name="Sadzewicz L."/>
            <person name="Ott S."/>
            <person name="Zhao X."/>
            <person name="Nagaraj S."/>
            <person name="Vavikolanu K."/>
            <person name="Aluvathingal J."/>
            <person name="Nadendla S."/>
            <person name="Sichtig H."/>
        </authorList>
    </citation>
    <scope>NUCLEOTIDE SEQUENCE [LARGE SCALE GENOMIC DNA]</scope>
    <source>
        <strain evidence="3">FDAARGOS_387</strain>
    </source>
</reference>
<dbReference type="EMBL" id="PDDX01000001">
    <property type="protein sequence ID" value="PHI29412.1"/>
    <property type="molecule type" value="Genomic_DNA"/>
</dbReference>
<reference evidence="1" key="2">
    <citation type="submission" date="2017-09" db="EMBL/GenBank/DDBJ databases">
        <title>FDA dAtabase for Regulatory Grade micrObial Sequences (FDA-ARGOS): Supporting development and validation of Infectious Disease Dx tests.</title>
        <authorList>
            <person name="Minogue T."/>
            <person name="Wolcott M."/>
            <person name="Wasieloski L."/>
            <person name="Aguilar W."/>
            <person name="Moore D."/>
            <person name="Tallon L.J."/>
            <person name="Sadzewicz L."/>
            <person name="Ott S."/>
            <person name="Zhao X."/>
            <person name="Nagaraj S."/>
            <person name="Vavikolanu K."/>
            <person name="Aluvathingal J."/>
            <person name="Nadendla S."/>
            <person name="Sichtig H."/>
        </authorList>
    </citation>
    <scope>NUCLEOTIDE SEQUENCE</scope>
    <source>
        <strain evidence="1">FDAARGOS_387</strain>
    </source>
</reference>
<dbReference type="Proteomes" id="UP000373449">
    <property type="component" value="Unassembled WGS sequence"/>
</dbReference>
<organism evidence="1 3">
    <name type="scientific">Budvicia aquatica</name>
    <dbReference type="NCBI Taxonomy" id="82979"/>
    <lineage>
        <taxon>Bacteria</taxon>
        <taxon>Pseudomonadati</taxon>
        <taxon>Pseudomonadota</taxon>
        <taxon>Gammaproteobacteria</taxon>
        <taxon>Enterobacterales</taxon>
        <taxon>Budviciaceae</taxon>
        <taxon>Budvicia</taxon>
    </lineage>
</organism>
<evidence type="ECO:0000313" key="2">
    <source>
        <dbReference type="EMBL" id="VFS47671.1"/>
    </source>
</evidence>
<reference evidence="2 4" key="3">
    <citation type="submission" date="2019-03" db="EMBL/GenBank/DDBJ databases">
        <authorList>
            <consortium name="Pathogen Informatics"/>
        </authorList>
    </citation>
    <scope>NUCLEOTIDE SEQUENCE [LARGE SCALE GENOMIC DNA]</scope>
    <source>
        <strain evidence="2 4">NCTC12282</strain>
    </source>
</reference>
<dbReference type="RefSeq" id="WP_051323403.1">
    <property type="nucleotide sequence ID" value="NZ_CAADJA010000002.1"/>
</dbReference>